<proteinExistence type="predicted"/>
<dbReference type="STRING" id="694430.Natoc_2604"/>
<evidence type="ECO:0000313" key="3">
    <source>
        <dbReference type="EMBL" id="AGB38366.1"/>
    </source>
</evidence>
<evidence type="ECO:0000256" key="1">
    <source>
        <dbReference type="SAM" id="MobiDB-lite"/>
    </source>
</evidence>
<feature type="transmembrane region" description="Helical" evidence="2">
    <location>
        <begin position="50"/>
        <end position="69"/>
    </location>
</feature>
<keyword evidence="4" id="KW-1185">Reference proteome</keyword>
<evidence type="ECO:0000256" key="2">
    <source>
        <dbReference type="SAM" id="Phobius"/>
    </source>
</evidence>
<organism evidence="3 4">
    <name type="scientific">Natronococcus occultus SP4</name>
    <dbReference type="NCBI Taxonomy" id="694430"/>
    <lineage>
        <taxon>Archaea</taxon>
        <taxon>Methanobacteriati</taxon>
        <taxon>Methanobacteriota</taxon>
        <taxon>Stenosarchaea group</taxon>
        <taxon>Halobacteria</taxon>
        <taxon>Halobacteriales</taxon>
        <taxon>Natrialbaceae</taxon>
        <taxon>Natronococcus</taxon>
    </lineage>
</organism>
<dbReference type="eggNOG" id="arCOG00576">
    <property type="taxonomic scope" value="Archaea"/>
</dbReference>
<accession>L0K050</accession>
<dbReference type="GeneID" id="14404310"/>
<protein>
    <submittedName>
        <fullName evidence="3">Uncharacterized protein</fullName>
    </submittedName>
</protein>
<reference evidence="3 4" key="1">
    <citation type="submission" date="2012-11" db="EMBL/GenBank/DDBJ databases">
        <title>FINISHED of Natronococcus occultus SP4, DSM 3396.</title>
        <authorList>
            <consortium name="DOE Joint Genome Institute"/>
            <person name="Eisen J."/>
            <person name="Huntemann M."/>
            <person name="Wei C.-L."/>
            <person name="Han J."/>
            <person name="Detter J.C."/>
            <person name="Han C."/>
            <person name="Tapia R."/>
            <person name="Chen A."/>
            <person name="Kyrpides N."/>
            <person name="Mavromatis K."/>
            <person name="Markowitz V."/>
            <person name="Szeto E."/>
            <person name="Ivanova N."/>
            <person name="Mikhailova N."/>
            <person name="Ovchinnikova G."/>
            <person name="Pagani I."/>
            <person name="Pati A."/>
            <person name="Goodwin L."/>
            <person name="Nordberg H.P."/>
            <person name="Cantor M.N."/>
            <person name="Hua S.X."/>
            <person name="Woyke T."/>
            <person name="Eisen J."/>
            <person name="Klenk H.-P."/>
            <person name="Klenk H.-P."/>
        </authorList>
    </citation>
    <scope>NUCLEOTIDE SEQUENCE [LARGE SCALE GENOMIC DNA]</scope>
    <source>
        <strain evidence="3 4">SP4</strain>
    </source>
</reference>
<dbReference type="KEGG" id="nou:Natoc_2604"/>
<dbReference type="Proteomes" id="UP000010878">
    <property type="component" value="Chromosome"/>
</dbReference>
<dbReference type="EMBL" id="CP003929">
    <property type="protein sequence ID" value="AGB38366.1"/>
    <property type="molecule type" value="Genomic_DNA"/>
</dbReference>
<dbReference type="HOGENOM" id="CLU_2271119_0_0_2"/>
<keyword evidence="2" id="KW-1133">Transmembrane helix</keyword>
<feature type="transmembrane region" description="Helical" evidence="2">
    <location>
        <begin position="15"/>
        <end position="38"/>
    </location>
</feature>
<name>L0K050_9EURY</name>
<keyword evidence="2" id="KW-0812">Transmembrane</keyword>
<dbReference type="AlphaFoldDB" id="L0K050"/>
<sequence length="102" mass="10673">MVVDSVIGLFGSDPVVHGLGGGLVIAALNLLGASLLFVRQNPSERAMNAALGFASGIMLAAGFTSRIVLSVETAIEPRRAPIGRATRAPRGRQRHEPTRGQE</sequence>
<dbReference type="OrthoDB" id="11839at2157"/>
<feature type="region of interest" description="Disordered" evidence="1">
    <location>
        <begin position="80"/>
        <end position="102"/>
    </location>
</feature>
<dbReference type="RefSeq" id="WP_015321806.1">
    <property type="nucleotide sequence ID" value="NC_019974.1"/>
</dbReference>
<keyword evidence="2" id="KW-0472">Membrane</keyword>
<evidence type="ECO:0000313" key="4">
    <source>
        <dbReference type="Proteomes" id="UP000010878"/>
    </source>
</evidence>
<gene>
    <name evidence="3" type="ORF">Natoc_2604</name>
</gene>